<dbReference type="Ensembl" id="ENSNNAT00000000907.1">
    <property type="protein sequence ID" value="ENSNNAP00000000857.1"/>
    <property type="gene ID" value="ENSNNAG00000000612.1"/>
</dbReference>
<gene>
    <name evidence="5" type="primary">MIER2</name>
</gene>
<keyword evidence="6" id="KW-1185">Reference proteome</keyword>
<feature type="compositionally biased region" description="Basic and acidic residues" evidence="2">
    <location>
        <begin position="46"/>
        <end position="64"/>
    </location>
</feature>
<proteinExistence type="predicted"/>
<dbReference type="PANTHER" id="PTHR10865">
    <property type="entry name" value="METASTASIS-ASSOCIATED PROTEIN AND MESODERM INDUCTION EARLY RESPONSE PROTEIN"/>
    <property type="match status" value="1"/>
</dbReference>
<name>A0A8C6V655_NAJNA</name>
<evidence type="ECO:0000259" key="4">
    <source>
        <dbReference type="PROSITE" id="PS51293"/>
    </source>
</evidence>
<dbReference type="OMA" id="NLCPREP"/>
<dbReference type="Proteomes" id="UP000694559">
    <property type="component" value="Unplaced"/>
</dbReference>
<dbReference type="GO" id="GO:0003714">
    <property type="term" value="F:transcription corepressor activity"/>
    <property type="evidence" value="ECO:0007669"/>
    <property type="project" value="TreeGrafter"/>
</dbReference>
<dbReference type="Gene3D" id="4.10.1240.50">
    <property type="match status" value="1"/>
</dbReference>
<protein>
    <submittedName>
        <fullName evidence="5">MIER family member 2</fullName>
    </submittedName>
</protein>
<reference evidence="5" key="2">
    <citation type="submission" date="2025-09" db="UniProtKB">
        <authorList>
            <consortium name="Ensembl"/>
        </authorList>
    </citation>
    <scope>IDENTIFICATION</scope>
</reference>
<dbReference type="InterPro" id="IPR040138">
    <property type="entry name" value="MIER/MTA"/>
</dbReference>
<dbReference type="InterPro" id="IPR017884">
    <property type="entry name" value="SANT_dom"/>
</dbReference>
<dbReference type="FunFam" id="4.10.1240.50:FF:000005">
    <property type="entry name" value="Mesoderm induction early response protein 3"/>
    <property type="match status" value="1"/>
</dbReference>
<dbReference type="OrthoDB" id="5916873at2759"/>
<reference evidence="5" key="1">
    <citation type="submission" date="2025-08" db="UniProtKB">
        <authorList>
            <consortium name="Ensembl"/>
        </authorList>
    </citation>
    <scope>IDENTIFICATION</scope>
</reference>
<dbReference type="GO" id="GO:0005737">
    <property type="term" value="C:cytoplasm"/>
    <property type="evidence" value="ECO:0007669"/>
    <property type="project" value="Ensembl"/>
</dbReference>
<evidence type="ECO:0000313" key="6">
    <source>
        <dbReference type="Proteomes" id="UP000694559"/>
    </source>
</evidence>
<sequence>MYLKNPPSLSPGRPVGKATSSVVSMGSADHRFNLAEILSQNYGVQEKAEEANEEPDRAEEKAKPLEEIEKSFNANSEMPFEELLALYGYESNDATPNLPDMTLDKEQIAKDLLSGEEEEETQSSADDLTPSVTSHDEIMVGPQYQAVVPLLHLNRQGEKVYENDDQLLWDPNILPEREVEEFLFRAIKRRWDEVSNARLPEGEMVKDNEQALYELVKCNFNAEEALRRLRFNVKVIRDELCAWSEEECRNFEHGFRSSPFFLFLQVRTRSVGECVEYYYIWKKSERYDYFTQQTRFGRKKKVVKLGTAHLTISLLGNKNFGPGSGHKLSTISLNESGHGYECSTPSETNCSFDPPEEVPPVSRVPPYLQHPPNPSEAGFYQMAATDKQEEPLRCSGDAVPMDFAPLPESVTERLPLISSHAGLEGDPETLVAPTQVSLAVPDFSLLGLGEVDSLLTTPPSCPAPVAHSDSVSQ</sequence>
<feature type="domain" description="SANT" evidence="4">
    <location>
        <begin position="238"/>
        <end position="286"/>
    </location>
</feature>
<dbReference type="SMART" id="SM01189">
    <property type="entry name" value="ELM2"/>
    <property type="match status" value="1"/>
</dbReference>
<accession>A0A8C6V655</accession>
<evidence type="ECO:0000256" key="2">
    <source>
        <dbReference type="SAM" id="MobiDB-lite"/>
    </source>
</evidence>
<organism evidence="5 6">
    <name type="scientific">Naja naja</name>
    <name type="common">Indian cobra</name>
    <dbReference type="NCBI Taxonomy" id="35670"/>
    <lineage>
        <taxon>Eukaryota</taxon>
        <taxon>Metazoa</taxon>
        <taxon>Chordata</taxon>
        <taxon>Craniata</taxon>
        <taxon>Vertebrata</taxon>
        <taxon>Euteleostomi</taxon>
        <taxon>Lepidosauria</taxon>
        <taxon>Squamata</taxon>
        <taxon>Bifurcata</taxon>
        <taxon>Unidentata</taxon>
        <taxon>Episquamata</taxon>
        <taxon>Toxicofera</taxon>
        <taxon>Serpentes</taxon>
        <taxon>Colubroidea</taxon>
        <taxon>Elapidae</taxon>
        <taxon>Elapinae</taxon>
        <taxon>Naja</taxon>
    </lineage>
</organism>
<evidence type="ECO:0000259" key="3">
    <source>
        <dbReference type="PROSITE" id="PS51156"/>
    </source>
</evidence>
<feature type="domain" description="ELM2" evidence="3">
    <location>
        <begin position="136"/>
        <end position="233"/>
    </location>
</feature>
<dbReference type="PANTHER" id="PTHR10865:SF27">
    <property type="entry name" value="MESODERM INDUCTION EARLY RESPONSE PROTEIN 2"/>
    <property type="match status" value="1"/>
</dbReference>
<dbReference type="GO" id="GO:0000122">
    <property type="term" value="P:negative regulation of transcription by RNA polymerase II"/>
    <property type="evidence" value="ECO:0007669"/>
    <property type="project" value="TreeGrafter"/>
</dbReference>
<dbReference type="Pfam" id="PF01448">
    <property type="entry name" value="ELM2"/>
    <property type="match status" value="1"/>
</dbReference>
<evidence type="ECO:0000256" key="1">
    <source>
        <dbReference type="ARBA" id="ARBA00023242"/>
    </source>
</evidence>
<dbReference type="Gene3D" id="1.10.10.60">
    <property type="entry name" value="Homeodomain-like"/>
    <property type="match status" value="1"/>
</dbReference>
<dbReference type="GO" id="GO:0032991">
    <property type="term" value="C:protein-containing complex"/>
    <property type="evidence" value="ECO:0007669"/>
    <property type="project" value="Ensembl"/>
</dbReference>
<keyword evidence="1" id="KW-0539">Nucleus</keyword>
<dbReference type="AlphaFoldDB" id="A0A8C6V655"/>
<dbReference type="InterPro" id="IPR000949">
    <property type="entry name" value="ELM2_dom"/>
</dbReference>
<feature type="region of interest" description="Disordered" evidence="2">
    <location>
        <begin position="113"/>
        <end position="133"/>
    </location>
</feature>
<feature type="region of interest" description="Disordered" evidence="2">
    <location>
        <begin position="1"/>
        <end position="22"/>
    </location>
</feature>
<evidence type="ECO:0000313" key="5">
    <source>
        <dbReference type="Ensembl" id="ENSNNAP00000000857.1"/>
    </source>
</evidence>
<dbReference type="GeneTree" id="ENSGT01030000234573"/>
<dbReference type="GO" id="GO:0005654">
    <property type="term" value="C:nucleoplasm"/>
    <property type="evidence" value="ECO:0007669"/>
    <property type="project" value="TreeGrafter"/>
</dbReference>
<dbReference type="GO" id="GO:0042826">
    <property type="term" value="F:histone deacetylase binding"/>
    <property type="evidence" value="ECO:0007669"/>
    <property type="project" value="Ensembl"/>
</dbReference>
<dbReference type="PROSITE" id="PS51293">
    <property type="entry name" value="SANT"/>
    <property type="match status" value="1"/>
</dbReference>
<dbReference type="GO" id="GO:0004407">
    <property type="term" value="F:histone deacetylase activity"/>
    <property type="evidence" value="ECO:0007669"/>
    <property type="project" value="Ensembl"/>
</dbReference>
<dbReference type="PROSITE" id="PS51156">
    <property type="entry name" value="ELM2"/>
    <property type="match status" value="1"/>
</dbReference>
<feature type="region of interest" description="Disordered" evidence="2">
    <location>
        <begin position="41"/>
        <end position="64"/>
    </location>
</feature>
<feature type="compositionally biased region" description="Polar residues" evidence="2">
    <location>
        <begin position="122"/>
        <end position="133"/>
    </location>
</feature>